<dbReference type="Proteomes" id="UP000625210">
    <property type="component" value="Unassembled WGS sequence"/>
</dbReference>
<keyword evidence="2" id="KW-1185">Reference proteome</keyword>
<evidence type="ECO:0000313" key="1">
    <source>
        <dbReference type="EMBL" id="GGE09486.1"/>
    </source>
</evidence>
<name>A0A8J2VHP3_9BACL</name>
<sequence>MSQDRQRVNITNRVTGRMANSGEMILYYNRKKIGTLDLVDKRLHMKEGYEADRQHIYMTKTSAVSHRHYTEDCDLGWC</sequence>
<organism evidence="1 2">
    <name type="scientific">Marinithermofilum abyssi</name>
    <dbReference type="NCBI Taxonomy" id="1571185"/>
    <lineage>
        <taxon>Bacteria</taxon>
        <taxon>Bacillati</taxon>
        <taxon>Bacillota</taxon>
        <taxon>Bacilli</taxon>
        <taxon>Bacillales</taxon>
        <taxon>Thermoactinomycetaceae</taxon>
        <taxon>Marinithermofilum</taxon>
    </lineage>
</organism>
<gene>
    <name evidence="1" type="ORF">GCM10011571_08480</name>
</gene>
<proteinExistence type="predicted"/>
<dbReference type="AlphaFoldDB" id="A0A8J2VHP3"/>
<reference evidence="1" key="2">
    <citation type="submission" date="2020-09" db="EMBL/GenBank/DDBJ databases">
        <authorList>
            <person name="Sun Q."/>
            <person name="Zhou Y."/>
        </authorList>
    </citation>
    <scope>NUCLEOTIDE SEQUENCE</scope>
    <source>
        <strain evidence="1">CGMCC 1.15179</strain>
    </source>
</reference>
<comment type="caution">
    <text evidence="1">The sequence shown here is derived from an EMBL/GenBank/DDBJ whole genome shotgun (WGS) entry which is preliminary data.</text>
</comment>
<evidence type="ECO:0000313" key="2">
    <source>
        <dbReference type="Proteomes" id="UP000625210"/>
    </source>
</evidence>
<dbReference type="InterPro" id="IPR020140">
    <property type="entry name" value="Uncharacterised_YusG"/>
</dbReference>
<dbReference type="EMBL" id="BMHQ01000002">
    <property type="protein sequence ID" value="GGE09486.1"/>
    <property type="molecule type" value="Genomic_DNA"/>
</dbReference>
<dbReference type="Pfam" id="PF10830">
    <property type="entry name" value="DUF2553"/>
    <property type="match status" value="1"/>
</dbReference>
<accession>A0A8J2VHP3</accession>
<protein>
    <submittedName>
        <fullName evidence="1">Uncharacterized protein</fullName>
    </submittedName>
</protein>
<reference evidence="1" key="1">
    <citation type="journal article" date="2014" name="Int. J. Syst. Evol. Microbiol.">
        <title>Complete genome sequence of Corynebacterium casei LMG S-19264T (=DSM 44701T), isolated from a smear-ripened cheese.</title>
        <authorList>
            <consortium name="US DOE Joint Genome Institute (JGI-PGF)"/>
            <person name="Walter F."/>
            <person name="Albersmeier A."/>
            <person name="Kalinowski J."/>
            <person name="Ruckert C."/>
        </authorList>
    </citation>
    <scope>NUCLEOTIDE SEQUENCE</scope>
    <source>
        <strain evidence="1">CGMCC 1.15179</strain>
    </source>
</reference>
<dbReference type="RefSeq" id="WP_188646632.1">
    <property type="nucleotide sequence ID" value="NZ_BMHQ01000002.1"/>
</dbReference>